<dbReference type="AlphaFoldDB" id="A0A4V1ALH9"/>
<evidence type="ECO:0000313" key="2">
    <source>
        <dbReference type="EMBL" id="QBP17659.1"/>
    </source>
</evidence>
<organism evidence="2 3">
    <name type="scientific">Acetilactobacillus jinshanensis</name>
    <dbReference type="NCBI Taxonomy" id="1720083"/>
    <lineage>
        <taxon>Bacteria</taxon>
        <taxon>Bacillati</taxon>
        <taxon>Bacillota</taxon>
        <taxon>Bacilli</taxon>
        <taxon>Lactobacillales</taxon>
        <taxon>Lactobacillaceae</taxon>
        <taxon>Acetilactobacillus</taxon>
    </lineage>
</organism>
<dbReference type="InterPro" id="IPR039564">
    <property type="entry name" value="Peptidase_C39-like"/>
</dbReference>
<evidence type="ECO:0000313" key="3">
    <source>
        <dbReference type="Proteomes" id="UP000294321"/>
    </source>
</evidence>
<accession>A0A4V1ALH9</accession>
<feature type="domain" description="Peptidase C39-like" evidence="1">
    <location>
        <begin position="62"/>
        <end position="218"/>
    </location>
</feature>
<name>A0A4V1ALH9_9LACO</name>
<keyword evidence="3" id="KW-1185">Reference proteome</keyword>
<protein>
    <recommendedName>
        <fullName evidence="1">Peptidase C39-like domain-containing protein</fullName>
    </recommendedName>
</protein>
<dbReference type="KEGG" id="lji:ELX58_00330"/>
<gene>
    <name evidence="2" type="ORF">ELX58_00330</name>
</gene>
<dbReference type="Gene3D" id="3.90.70.10">
    <property type="entry name" value="Cysteine proteinases"/>
    <property type="match status" value="1"/>
</dbReference>
<proteinExistence type="predicted"/>
<sequence>MQNKSKRLISLLVVACLSIFVAVGLNFSMTSVSAANNYRKTYRHKSRKYNHARNSRFMHYQFISQKGRGNANDGCEAASLLMALHHFDLAKHYNLAQFVRTIPRSKDPEKGYTKNPWKLGTGASLYPRALLKVAQRYGAKKSYIIDDYYKHGHGLYGRKASANAFRQAILKGYPVVFEGCNHMQFGTRTNRRGYNGYRSDRVMLIYGYRNHRFYWTDPDQWYNRPGNTPEKAFMNIINAPIRGPRAVAIGK</sequence>
<evidence type="ECO:0000259" key="1">
    <source>
        <dbReference type="Pfam" id="PF13529"/>
    </source>
</evidence>
<dbReference type="OrthoDB" id="9804647at2"/>
<reference evidence="3" key="1">
    <citation type="submission" date="2018-12" db="EMBL/GenBank/DDBJ databases">
        <title>A new species of lactobacillus.</title>
        <authorList>
            <person name="Jian Y."/>
            <person name="Xin L."/>
            <person name="Hong Z.J."/>
            <person name="Ming L.Z."/>
            <person name="Hong X.Z."/>
        </authorList>
    </citation>
    <scope>NUCLEOTIDE SEQUENCE [LARGE SCALE GENOMIC DNA]</scope>
    <source>
        <strain evidence="3">HSLZ-75</strain>
    </source>
</reference>
<dbReference type="RefSeq" id="WP_133441205.1">
    <property type="nucleotide sequence ID" value="NZ_CP034726.1"/>
</dbReference>
<dbReference type="Proteomes" id="UP000294321">
    <property type="component" value="Chromosome"/>
</dbReference>
<dbReference type="EMBL" id="CP034726">
    <property type="protein sequence ID" value="QBP17659.1"/>
    <property type="molecule type" value="Genomic_DNA"/>
</dbReference>
<dbReference type="Pfam" id="PF13529">
    <property type="entry name" value="Peptidase_C39_2"/>
    <property type="match status" value="1"/>
</dbReference>